<dbReference type="EMBL" id="CP013099">
    <property type="protein sequence ID" value="ALP54555.1"/>
    <property type="molecule type" value="Genomic_DNA"/>
</dbReference>
<keyword evidence="7" id="KW-1185">Reference proteome</keyword>
<evidence type="ECO:0000256" key="1">
    <source>
        <dbReference type="ARBA" id="ARBA00001947"/>
    </source>
</evidence>
<dbReference type="Pfam" id="PF24827">
    <property type="entry name" value="AstE_AspA_cat"/>
    <property type="match status" value="1"/>
</dbReference>
<evidence type="ECO:0000313" key="6">
    <source>
        <dbReference type="EMBL" id="ALP54555.1"/>
    </source>
</evidence>
<dbReference type="CDD" id="cd06256">
    <property type="entry name" value="M14_ASTE_ASPA-like"/>
    <property type="match status" value="1"/>
</dbReference>
<name>A0A0S2THC1_9GAMM</name>
<evidence type="ECO:0000313" key="7">
    <source>
        <dbReference type="Proteomes" id="UP000055136"/>
    </source>
</evidence>
<dbReference type="Proteomes" id="UP000055136">
    <property type="component" value="Chromosome"/>
</dbReference>
<dbReference type="SUPFAM" id="SSF53187">
    <property type="entry name" value="Zn-dependent exopeptidases"/>
    <property type="match status" value="1"/>
</dbReference>
<accession>A0A0S2THC1</accession>
<keyword evidence="3" id="KW-0378">Hydrolase</keyword>
<evidence type="ECO:0000259" key="5">
    <source>
        <dbReference type="Pfam" id="PF24827"/>
    </source>
</evidence>
<dbReference type="KEGG" id="tee:Tel_16135"/>
<dbReference type="STRING" id="1748243.Tel_16135"/>
<reference evidence="6" key="1">
    <citation type="submission" date="2015-10" db="EMBL/GenBank/DDBJ databases">
        <title>Description of Candidatus Tenderia electrophaga gen. nov, sp. nov., an Uncultivated Electroautotroph from a Biocathode Enrichment.</title>
        <authorList>
            <person name="Eddie B.J."/>
            <person name="Malanoski A.P."/>
            <person name="Wang Z."/>
            <person name="Hall R.J."/>
            <person name="Oh S.D."/>
            <person name="Heiner C."/>
            <person name="Lin B."/>
            <person name="Strycharz-Glaven S.M."/>
        </authorList>
    </citation>
    <scope>NUCLEOTIDE SEQUENCE [LARGE SCALE GENOMIC DNA]</scope>
    <source>
        <strain evidence="6">NRL1</strain>
    </source>
</reference>
<dbReference type="GO" id="GO:0016788">
    <property type="term" value="F:hydrolase activity, acting on ester bonds"/>
    <property type="evidence" value="ECO:0007669"/>
    <property type="project" value="InterPro"/>
</dbReference>
<feature type="domain" description="Succinylglutamate desuccinylase/Aspartoacylase catalytic" evidence="5">
    <location>
        <begin position="39"/>
        <end position="195"/>
    </location>
</feature>
<dbReference type="GO" id="GO:0046872">
    <property type="term" value="F:metal ion binding"/>
    <property type="evidence" value="ECO:0007669"/>
    <property type="project" value="UniProtKB-KW"/>
</dbReference>
<sequence>MLKIYHDLPEGFDEAGPEELQALLGGPSLIHLPGRREPALFVSLMLHGNEPTGLYAVQTLLRDYAGQRLPRALSIFVGNVSAAAEKLRRLDGQPDYNRVWSVAGDLPEQRMMAQVLAEMSERGVFASIDIHNNTGINPHYACFNKLEPRFLQLAALFSRTVVYFTKPVGVQSMAFAELCPAVTLECGQPGQEYGTEHAADYLEACLNMHEIPDHALAPHDVSVFHTVAIVKVPEAVSFGFGPREVQLRFIDDLDHFNFSEMPAGTCFGWQRDPAAHLECCDEHGNEVGERYFVYKDGKIELAAAVMPSMLTRDERVIRQDCFCYLMERLELPPHLQQRAPQSEA</sequence>
<organism evidence="6 7">
    <name type="scientific">Candidatus Tenderia electrophaga</name>
    <dbReference type="NCBI Taxonomy" id="1748243"/>
    <lineage>
        <taxon>Bacteria</taxon>
        <taxon>Pseudomonadati</taxon>
        <taxon>Pseudomonadota</taxon>
        <taxon>Gammaproteobacteria</taxon>
        <taxon>Candidatus Tenderiales</taxon>
        <taxon>Candidatus Tenderiaceae</taxon>
        <taxon>Candidatus Tenderia</taxon>
    </lineage>
</organism>
<evidence type="ECO:0000256" key="2">
    <source>
        <dbReference type="ARBA" id="ARBA00022723"/>
    </source>
</evidence>
<dbReference type="AlphaFoldDB" id="A0A0S2THC1"/>
<protein>
    <submittedName>
        <fullName evidence="6">Peptidase M14</fullName>
    </submittedName>
</protein>
<keyword evidence="4" id="KW-0862">Zinc</keyword>
<gene>
    <name evidence="6" type="ORF">Tel_16135</name>
</gene>
<evidence type="ECO:0000256" key="3">
    <source>
        <dbReference type="ARBA" id="ARBA00022801"/>
    </source>
</evidence>
<dbReference type="Gene3D" id="3.40.630.10">
    <property type="entry name" value="Zn peptidases"/>
    <property type="match status" value="1"/>
</dbReference>
<dbReference type="InterPro" id="IPR055438">
    <property type="entry name" value="AstE_AspA_cat"/>
</dbReference>
<evidence type="ECO:0000256" key="4">
    <source>
        <dbReference type="ARBA" id="ARBA00022833"/>
    </source>
</evidence>
<proteinExistence type="predicted"/>
<keyword evidence="2" id="KW-0479">Metal-binding</keyword>
<comment type="cofactor">
    <cofactor evidence="1">
        <name>Zn(2+)</name>
        <dbReference type="ChEBI" id="CHEBI:29105"/>
    </cofactor>
</comment>